<keyword evidence="2" id="KW-1185">Reference proteome</keyword>
<evidence type="ECO:0000313" key="1">
    <source>
        <dbReference type="EMBL" id="EFV05098.1"/>
    </source>
</evidence>
<sequence length="70" mass="7970">METNCKKKRYSMPQIKIVPILTESLLTTPSTISGGHKKPIINPPIGDAKKNVFSDYDNNFFEQNEDEKDN</sequence>
<dbReference type="RefSeq" id="WP_007134038.1">
    <property type="nucleotide sequence ID" value="NZ_GL629647.1"/>
</dbReference>
<reference evidence="1 2" key="1">
    <citation type="submission" date="2010-12" db="EMBL/GenBank/DDBJ databases">
        <authorList>
            <person name="Muzny D."/>
            <person name="Qin X."/>
            <person name="Deng J."/>
            <person name="Jiang H."/>
            <person name="Liu Y."/>
            <person name="Qu J."/>
            <person name="Song X.-Z."/>
            <person name="Zhang L."/>
            <person name="Thornton R."/>
            <person name="Coyle M."/>
            <person name="Francisco L."/>
            <person name="Jackson L."/>
            <person name="Javaid M."/>
            <person name="Korchina V."/>
            <person name="Kovar C."/>
            <person name="Mata R."/>
            <person name="Mathew T."/>
            <person name="Ngo R."/>
            <person name="Nguyen L."/>
            <person name="Nguyen N."/>
            <person name="Okwuonu G."/>
            <person name="Ongeri F."/>
            <person name="Pham C."/>
            <person name="Simmons D."/>
            <person name="Wilczek-Boney K."/>
            <person name="Hale W."/>
            <person name="Jakkamsetti A."/>
            <person name="Pham P."/>
            <person name="Ruth R."/>
            <person name="San Lucas F."/>
            <person name="Warren J."/>
            <person name="Zhang J."/>
            <person name="Zhao Z."/>
            <person name="Zhou C."/>
            <person name="Zhu D."/>
            <person name="Lee S."/>
            <person name="Bess C."/>
            <person name="Blankenburg K."/>
            <person name="Forbes L."/>
            <person name="Fu Q."/>
            <person name="Gubbala S."/>
            <person name="Hirani K."/>
            <person name="Jayaseelan J.C."/>
            <person name="Lara F."/>
            <person name="Munidasa M."/>
            <person name="Palculict T."/>
            <person name="Patil S."/>
            <person name="Pu L.-L."/>
            <person name="Saada N."/>
            <person name="Tang L."/>
            <person name="Weissenberger G."/>
            <person name="Zhu Y."/>
            <person name="Hemphill L."/>
            <person name="Shang Y."/>
            <person name="Youmans B."/>
            <person name="Ayvaz T."/>
            <person name="Ross M."/>
            <person name="Santibanez J."/>
            <person name="Aqrawi P."/>
            <person name="Gross S."/>
            <person name="Joshi V."/>
            <person name="Fowler G."/>
            <person name="Nazareth L."/>
            <person name="Reid J."/>
            <person name="Worley K."/>
            <person name="Petrosino J."/>
            <person name="Highlander S."/>
            <person name="Gibbs R."/>
        </authorList>
    </citation>
    <scope>NUCLEOTIDE SEQUENCE [LARGE SCALE GENOMIC DNA]</scope>
    <source>
        <strain evidence="1 2">DSM 15606</strain>
    </source>
</reference>
<proteinExistence type="predicted"/>
<protein>
    <submittedName>
        <fullName evidence="1">Uncharacterized protein</fullName>
    </submittedName>
</protein>
<accession>E6MMP4</accession>
<dbReference type="HOGENOM" id="CLU_2754548_0_0_10"/>
<comment type="caution">
    <text evidence="1">The sequence shown here is derived from an EMBL/GenBank/DDBJ whole genome shotgun (WGS) entry which is preliminary data.</text>
</comment>
<dbReference type="AlphaFoldDB" id="E6MMP4"/>
<organism evidence="1 2">
    <name type="scientific">Segatella salivae DSM 15606</name>
    <dbReference type="NCBI Taxonomy" id="888832"/>
    <lineage>
        <taxon>Bacteria</taxon>
        <taxon>Pseudomonadati</taxon>
        <taxon>Bacteroidota</taxon>
        <taxon>Bacteroidia</taxon>
        <taxon>Bacteroidales</taxon>
        <taxon>Prevotellaceae</taxon>
        <taxon>Segatella</taxon>
    </lineage>
</organism>
<evidence type="ECO:0000313" key="2">
    <source>
        <dbReference type="Proteomes" id="UP000003874"/>
    </source>
</evidence>
<gene>
    <name evidence="1" type="ORF">HMPREF9420_0762</name>
</gene>
<dbReference type="OrthoDB" id="9986038at2"/>
<dbReference type="Proteomes" id="UP000003874">
    <property type="component" value="Unassembled WGS sequence"/>
</dbReference>
<dbReference type="EMBL" id="AEQO01000080">
    <property type="protein sequence ID" value="EFV05098.1"/>
    <property type="molecule type" value="Genomic_DNA"/>
</dbReference>
<name>E6MMP4_9BACT</name>